<evidence type="ECO:0000313" key="4">
    <source>
        <dbReference type="EMBL" id="GEP96405.1"/>
    </source>
</evidence>
<keyword evidence="2" id="KW-0732">Signal</keyword>
<feature type="region of interest" description="Disordered" evidence="1">
    <location>
        <begin position="280"/>
        <end position="304"/>
    </location>
</feature>
<accession>A0A512RL17</accession>
<dbReference type="PANTHER" id="PTHR23150:SF19">
    <property type="entry name" value="FORMYLGLYCINE-GENERATING ENZYME"/>
    <property type="match status" value="1"/>
</dbReference>
<feature type="chain" id="PRO_5021881703" description="Sulfatase-modifying factor enzyme-like domain-containing protein" evidence="2">
    <location>
        <begin position="20"/>
        <end position="344"/>
    </location>
</feature>
<dbReference type="InterPro" id="IPR005532">
    <property type="entry name" value="SUMF_dom"/>
</dbReference>
<dbReference type="AlphaFoldDB" id="A0A512RL17"/>
<comment type="caution">
    <text evidence="4">The sequence shown here is derived from an EMBL/GenBank/DDBJ whole genome shotgun (WGS) entry which is preliminary data.</text>
</comment>
<dbReference type="Pfam" id="PF03781">
    <property type="entry name" value="FGE-sulfatase"/>
    <property type="match status" value="1"/>
</dbReference>
<dbReference type="GO" id="GO:0120147">
    <property type="term" value="F:formylglycine-generating oxidase activity"/>
    <property type="evidence" value="ECO:0007669"/>
    <property type="project" value="TreeGrafter"/>
</dbReference>
<name>A0A512RL17_9BACT</name>
<dbReference type="Gene3D" id="3.90.1580.10">
    <property type="entry name" value="paralog of FGE (formylglycine-generating enzyme)"/>
    <property type="match status" value="1"/>
</dbReference>
<reference evidence="4 5" key="1">
    <citation type="submission" date="2019-07" db="EMBL/GenBank/DDBJ databases">
        <title>Whole genome shotgun sequence of Chitinophaga cymbidii NBRC 109752.</title>
        <authorList>
            <person name="Hosoyama A."/>
            <person name="Uohara A."/>
            <person name="Ohji S."/>
            <person name="Ichikawa N."/>
        </authorList>
    </citation>
    <scope>NUCLEOTIDE SEQUENCE [LARGE SCALE GENOMIC DNA]</scope>
    <source>
        <strain evidence="4 5">NBRC 109752</strain>
    </source>
</reference>
<protein>
    <recommendedName>
        <fullName evidence="3">Sulfatase-modifying factor enzyme-like domain-containing protein</fullName>
    </recommendedName>
</protein>
<sequence>MKLYSTVIGISLLAACHTAAPEQQQVAVPPVIAQLNPMVLIPGGEYEMGADDNTGMPDEYPRHAVKIDSFWIDEHEVTNAEFRAFVKATGYITTAERPISKEEYMRSLPPGSPEPDSSMLLPGSLVFTPTDHAVDLNNVGQWWRFELGADWQHPEGPGSDINGKDQFPVIHVSWEDAQAYAKWAGKRLPTEAEWEFAARGNLKGQPFPWGTELPQVGKAKANIWSGHFPYENTESDGFYNIAPVKSFAANGYKLYDMSGNVWEWTADWYASNYYNEVQPGAANPGGPDTPYDPADPNSPKRVIRGGSFMCSDEYCRGYRVSARMKTTPESGLSNLGFRCARSVR</sequence>
<dbReference type="SUPFAM" id="SSF56436">
    <property type="entry name" value="C-type lectin-like"/>
    <property type="match status" value="1"/>
</dbReference>
<dbReference type="InterPro" id="IPR051043">
    <property type="entry name" value="Sulfatase_Mod_Factor_Kinase"/>
</dbReference>
<dbReference type="InterPro" id="IPR016187">
    <property type="entry name" value="CTDL_fold"/>
</dbReference>
<organism evidence="4 5">
    <name type="scientific">Chitinophaga cymbidii</name>
    <dbReference type="NCBI Taxonomy" id="1096750"/>
    <lineage>
        <taxon>Bacteria</taxon>
        <taxon>Pseudomonadati</taxon>
        <taxon>Bacteroidota</taxon>
        <taxon>Chitinophagia</taxon>
        <taxon>Chitinophagales</taxon>
        <taxon>Chitinophagaceae</taxon>
        <taxon>Chitinophaga</taxon>
    </lineage>
</organism>
<dbReference type="EMBL" id="BKAU01000002">
    <property type="protein sequence ID" value="GEP96405.1"/>
    <property type="molecule type" value="Genomic_DNA"/>
</dbReference>
<dbReference type="PANTHER" id="PTHR23150">
    <property type="entry name" value="SULFATASE MODIFYING FACTOR 1, 2"/>
    <property type="match status" value="1"/>
</dbReference>
<feature type="domain" description="Sulfatase-modifying factor enzyme-like" evidence="3">
    <location>
        <begin position="36"/>
        <end position="341"/>
    </location>
</feature>
<evidence type="ECO:0000256" key="1">
    <source>
        <dbReference type="SAM" id="MobiDB-lite"/>
    </source>
</evidence>
<keyword evidence="5" id="KW-1185">Reference proteome</keyword>
<gene>
    <name evidence="4" type="ORF">CCY01nite_26650</name>
</gene>
<dbReference type="Proteomes" id="UP000321436">
    <property type="component" value="Unassembled WGS sequence"/>
</dbReference>
<proteinExistence type="predicted"/>
<dbReference type="PROSITE" id="PS51257">
    <property type="entry name" value="PROKAR_LIPOPROTEIN"/>
    <property type="match status" value="1"/>
</dbReference>
<evidence type="ECO:0000256" key="2">
    <source>
        <dbReference type="SAM" id="SignalP"/>
    </source>
</evidence>
<dbReference type="InterPro" id="IPR042095">
    <property type="entry name" value="SUMF_sf"/>
</dbReference>
<evidence type="ECO:0000259" key="3">
    <source>
        <dbReference type="Pfam" id="PF03781"/>
    </source>
</evidence>
<feature type="signal peptide" evidence="2">
    <location>
        <begin position="1"/>
        <end position="19"/>
    </location>
</feature>
<evidence type="ECO:0000313" key="5">
    <source>
        <dbReference type="Proteomes" id="UP000321436"/>
    </source>
</evidence>